<evidence type="ECO:0000313" key="2">
    <source>
        <dbReference type="Proteomes" id="UP000046393"/>
    </source>
</evidence>
<keyword evidence="2" id="KW-1185">Reference proteome</keyword>
<evidence type="ECO:0000256" key="1">
    <source>
        <dbReference type="SAM" id="MobiDB-lite"/>
    </source>
</evidence>
<reference evidence="3" key="1">
    <citation type="submission" date="2017-02" db="UniProtKB">
        <authorList>
            <consortium name="WormBaseParasite"/>
        </authorList>
    </citation>
    <scope>IDENTIFICATION</scope>
</reference>
<protein>
    <submittedName>
        <fullName evidence="3">NET domain-containing protein</fullName>
    </submittedName>
</protein>
<evidence type="ECO:0000313" key="3">
    <source>
        <dbReference type="WBParaSite" id="SMUV_0000921601-mRNA-1"/>
    </source>
</evidence>
<sequence>MTQKILRTQLKELSVAEDGSSAISTISAIEDILQKYEAANGVMSIDLVENVAIEKLPDRIAMEIIKKKMESETWDIIATSTNSETKDQKCNSENATKSEATELPMKTADATNATTKAVKVKRKKSRERFPDVEAKLAEMMPEVKIKEPDGTIVRFKPKIAIRRDNLYKIITKIRLREDGMYDLETVLGSTVVDSKWVDNYYQTKRRLSSESSSSEETETPNDVISK</sequence>
<dbReference type="AlphaFoldDB" id="A0A0N5AWC0"/>
<dbReference type="Proteomes" id="UP000046393">
    <property type="component" value="Unplaced"/>
</dbReference>
<organism evidence="2 3">
    <name type="scientific">Syphacia muris</name>
    <dbReference type="NCBI Taxonomy" id="451379"/>
    <lineage>
        <taxon>Eukaryota</taxon>
        <taxon>Metazoa</taxon>
        <taxon>Ecdysozoa</taxon>
        <taxon>Nematoda</taxon>
        <taxon>Chromadorea</taxon>
        <taxon>Rhabditida</taxon>
        <taxon>Spirurina</taxon>
        <taxon>Oxyuridomorpha</taxon>
        <taxon>Oxyuroidea</taxon>
        <taxon>Oxyuridae</taxon>
        <taxon>Syphacia</taxon>
    </lineage>
</organism>
<proteinExistence type="predicted"/>
<dbReference type="WBParaSite" id="SMUV_0000921601-mRNA-1">
    <property type="protein sequence ID" value="SMUV_0000921601-mRNA-1"/>
    <property type="gene ID" value="SMUV_0000921601"/>
</dbReference>
<accession>A0A0N5AWC0</accession>
<name>A0A0N5AWC0_9BILA</name>
<feature type="region of interest" description="Disordered" evidence="1">
    <location>
        <begin position="206"/>
        <end position="226"/>
    </location>
</feature>